<protein>
    <submittedName>
        <fullName evidence="3">Collagen alpha-1(III) chain-like isoform X1</fullName>
    </submittedName>
</protein>
<evidence type="ECO:0000313" key="2">
    <source>
        <dbReference type="Proteomes" id="UP000694906"/>
    </source>
</evidence>
<sequence>MSLPGSPKPAGSSQHPAPGALPKGRTTSPRPAAPDAFLTWRTPPRTRTLFRGRRAAQVPAALGRSPHALRTKPAMHLHYRLPLRGSGHNSRSLPGVLGVRNAGDKGRAAPGPCVGLRASPSALERGGLGSRAPDPPPRGDHGQRPPAPPRELLSGGGGQGAPRGAAVPALGARGLRPTCTPPSAPGPAGDWDPPLSGPGMGPPGRGSPGRAGAGRRKMALAHVLGKNKKKESSRFHTDTISHPAPFHRTTWSLQKHLNLKKKEKPKSSARAEQGSLLDAAFQLAAGTDTNTQQANQRTRRILTGHRWPLSNGENTENKVFWSWKNSDRPWKGQAETPTRLRFPKQRFRRCWHQPHISFQHQLEGLDL</sequence>
<name>A0AAX6TAE5_HETGA</name>
<feature type="region of interest" description="Disordered" evidence="1">
    <location>
        <begin position="101"/>
        <end position="216"/>
    </location>
</feature>
<evidence type="ECO:0000256" key="1">
    <source>
        <dbReference type="SAM" id="MobiDB-lite"/>
    </source>
</evidence>
<gene>
    <name evidence="3" type="primary">LOC110350145</name>
</gene>
<feature type="compositionally biased region" description="Gly residues" evidence="1">
    <location>
        <begin position="198"/>
        <end position="212"/>
    </location>
</feature>
<accession>A0AAX6TAE5</accession>
<proteinExistence type="predicted"/>
<dbReference type="GeneID" id="110350145"/>
<reference evidence="3" key="1">
    <citation type="submission" date="2025-08" db="UniProtKB">
        <authorList>
            <consortium name="RefSeq"/>
        </authorList>
    </citation>
    <scope>IDENTIFICATION</scope>
</reference>
<organism evidence="2 3">
    <name type="scientific">Heterocephalus glaber</name>
    <name type="common">Naked mole rat</name>
    <dbReference type="NCBI Taxonomy" id="10181"/>
    <lineage>
        <taxon>Eukaryota</taxon>
        <taxon>Metazoa</taxon>
        <taxon>Chordata</taxon>
        <taxon>Craniata</taxon>
        <taxon>Vertebrata</taxon>
        <taxon>Euteleostomi</taxon>
        <taxon>Mammalia</taxon>
        <taxon>Eutheria</taxon>
        <taxon>Euarchontoglires</taxon>
        <taxon>Glires</taxon>
        <taxon>Rodentia</taxon>
        <taxon>Hystricomorpha</taxon>
        <taxon>Bathyergidae</taxon>
        <taxon>Heterocephalus</taxon>
    </lineage>
</organism>
<keyword evidence="2" id="KW-1185">Reference proteome</keyword>
<evidence type="ECO:0000313" key="3">
    <source>
        <dbReference type="RefSeq" id="XP_021117443.1"/>
    </source>
</evidence>
<feature type="region of interest" description="Disordered" evidence="1">
    <location>
        <begin position="1"/>
        <end position="45"/>
    </location>
</feature>
<dbReference type="Proteomes" id="UP000694906">
    <property type="component" value="Unplaced"/>
</dbReference>
<dbReference type="RefSeq" id="XP_021117443.1">
    <property type="nucleotide sequence ID" value="XM_021261784.1"/>
</dbReference>
<dbReference type="AlphaFoldDB" id="A0AAX6TAE5"/>